<organism evidence="1 2">
    <name type="scientific">Morchella conica CCBAS932</name>
    <dbReference type="NCBI Taxonomy" id="1392247"/>
    <lineage>
        <taxon>Eukaryota</taxon>
        <taxon>Fungi</taxon>
        <taxon>Dikarya</taxon>
        <taxon>Ascomycota</taxon>
        <taxon>Pezizomycotina</taxon>
        <taxon>Pezizomycetes</taxon>
        <taxon>Pezizales</taxon>
        <taxon>Morchellaceae</taxon>
        <taxon>Morchella</taxon>
    </lineage>
</organism>
<dbReference type="AlphaFoldDB" id="A0A3N4KAJ3"/>
<dbReference type="Proteomes" id="UP000277580">
    <property type="component" value="Unassembled WGS sequence"/>
</dbReference>
<dbReference type="EMBL" id="ML119181">
    <property type="protein sequence ID" value="RPB07516.1"/>
    <property type="molecule type" value="Genomic_DNA"/>
</dbReference>
<sequence length="289" mass="31715">MTTDFTPFATTLSTLLSQTATLPASDLATSAIAATHAFYPAAAASAAPDTTPTTVIRQLIDHIWAAVINQVRADGTTNEKLADFVKLFWDGLVASAPQECRTQQLGKYDDLDWITIDNAIGGPCEGGAWCSGDHVERDDGIECTNDRTHSLGGSFDFRRKAWVSYVHFCAILLARDMVNTRGVLHRATLGIFDDGEATTGGWDYRGSNIMAFEKALGVVGGIFWEQGGSWWEVEKGMGVTGERFVTRWEDFIEILGGVEDYEREDDEVRESAGRAKVLLEEIREAHAKK</sequence>
<evidence type="ECO:0000313" key="2">
    <source>
        <dbReference type="Proteomes" id="UP000277580"/>
    </source>
</evidence>
<name>A0A3N4KAJ3_9PEZI</name>
<protein>
    <submittedName>
        <fullName evidence="1">Uncharacterized protein</fullName>
    </submittedName>
</protein>
<reference evidence="1 2" key="1">
    <citation type="journal article" date="2018" name="Nat. Ecol. Evol.">
        <title>Pezizomycetes genomes reveal the molecular basis of ectomycorrhizal truffle lifestyle.</title>
        <authorList>
            <person name="Murat C."/>
            <person name="Payen T."/>
            <person name="Noel B."/>
            <person name="Kuo A."/>
            <person name="Morin E."/>
            <person name="Chen J."/>
            <person name="Kohler A."/>
            <person name="Krizsan K."/>
            <person name="Balestrini R."/>
            <person name="Da Silva C."/>
            <person name="Montanini B."/>
            <person name="Hainaut M."/>
            <person name="Levati E."/>
            <person name="Barry K.W."/>
            <person name="Belfiori B."/>
            <person name="Cichocki N."/>
            <person name="Clum A."/>
            <person name="Dockter R.B."/>
            <person name="Fauchery L."/>
            <person name="Guy J."/>
            <person name="Iotti M."/>
            <person name="Le Tacon F."/>
            <person name="Lindquist E.A."/>
            <person name="Lipzen A."/>
            <person name="Malagnac F."/>
            <person name="Mello A."/>
            <person name="Molinier V."/>
            <person name="Miyauchi S."/>
            <person name="Poulain J."/>
            <person name="Riccioni C."/>
            <person name="Rubini A."/>
            <person name="Sitrit Y."/>
            <person name="Splivallo R."/>
            <person name="Traeger S."/>
            <person name="Wang M."/>
            <person name="Zifcakova L."/>
            <person name="Wipf D."/>
            <person name="Zambonelli A."/>
            <person name="Paolocci F."/>
            <person name="Nowrousian M."/>
            <person name="Ottonello S."/>
            <person name="Baldrian P."/>
            <person name="Spatafora J.W."/>
            <person name="Henrissat B."/>
            <person name="Nagy L.G."/>
            <person name="Aury J.M."/>
            <person name="Wincker P."/>
            <person name="Grigoriev I.V."/>
            <person name="Bonfante P."/>
            <person name="Martin F.M."/>
        </authorList>
    </citation>
    <scope>NUCLEOTIDE SEQUENCE [LARGE SCALE GENOMIC DNA]</scope>
    <source>
        <strain evidence="1 2">CCBAS932</strain>
    </source>
</reference>
<keyword evidence="2" id="KW-1185">Reference proteome</keyword>
<dbReference type="InParanoid" id="A0A3N4KAJ3"/>
<accession>A0A3N4KAJ3</accession>
<proteinExistence type="predicted"/>
<evidence type="ECO:0000313" key="1">
    <source>
        <dbReference type="EMBL" id="RPB07516.1"/>
    </source>
</evidence>
<gene>
    <name evidence="1" type="ORF">P167DRAFT_609420</name>
</gene>
<dbReference type="OrthoDB" id="10364632at2759"/>